<organism evidence="1 2">
    <name type="scientific">Favolaschia claudopus</name>
    <dbReference type="NCBI Taxonomy" id="2862362"/>
    <lineage>
        <taxon>Eukaryota</taxon>
        <taxon>Fungi</taxon>
        <taxon>Dikarya</taxon>
        <taxon>Basidiomycota</taxon>
        <taxon>Agaricomycotina</taxon>
        <taxon>Agaricomycetes</taxon>
        <taxon>Agaricomycetidae</taxon>
        <taxon>Agaricales</taxon>
        <taxon>Marasmiineae</taxon>
        <taxon>Mycenaceae</taxon>
        <taxon>Favolaschia</taxon>
    </lineage>
</organism>
<sequence length="234" mass="24141">MGSTISSVVNQQNEQMKAQAQDQLNALLTMADLKFTNFMATVKDTSDSTLIPVDKILVMDHQVNAGVTNNADNIKNAISSAARAFASNDILTGDRLTAVIGAGLDAVFGNVAANQSEHTTYAITCGALGGIMRIDLDIFCYTFQSTALVSVTNNVVMVAYTISSVDASKLDRDTLRDVVQVCYGGLVTLDELNSIYQQMLAAYNGETLPVAPGGGGGGGGGGLGATQGGGGTST</sequence>
<protein>
    <submittedName>
        <fullName evidence="1">Uncharacterized protein</fullName>
    </submittedName>
</protein>
<dbReference type="AlphaFoldDB" id="A0AAW0AKL6"/>
<keyword evidence="2" id="KW-1185">Reference proteome</keyword>
<proteinExistence type="predicted"/>
<gene>
    <name evidence="1" type="ORF">R3P38DRAFT_2410067</name>
</gene>
<dbReference type="Proteomes" id="UP001362999">
    <property type="component" value="Unassembled WGS sequence"/>
</dbReference>
<dbReference type="EMBL" id="JAWWNJ010000058">
    <property type="protein sequence ID" value="KAK7013654.1"/>
    <property type="molecule type" value="Genomic_DNA"/>
</dbReference>
<accession>A0AAW0AKL6</accession>
<evidence type="ECO:0000313" key="2">
    <source>
        <dbReference type="Proteomes" id="UP001362999"/>
    </source>
</evidence>
<evidence type="ECO:0000313" key="1">
    <source>
        <dbReference type="EMBL" id="KAK7013654.1"/>
    </source>
</evidence>
<name>A0AAW0AKL6_9AGAR</name>
<reference evidence="1 2" key="1">
    <citation type="journal article" date="2024" name="J Genomics">
        <title>Draft genome sequencing and assembly of Favolaschia claudopus CIRM-BRFM 2984 isolated from oak limbs.</title>
        <authorList>
            <person name="Navarro D."/>
            <person name="Drula E."/>
            <person name="Chaduli D."/>
            <person name="Cazenave R."/>
            <person name="Ahrendt S."/>
            <person name="Wang J."/>
            <person name="Lipzen A."/>
            <person name="Daum C."/>
            <person name="Barry K."/>
            <person name="Grigoriev I.V."/>
            <person name="Favel A."/>
            <person name="Rosso M.N."/>
            <person name="Martin F."/>
        </authorList>
    </citation>
    <scope>NUCLEOTIDE SEQUENCE [LARGE SCALE GENOMIC DNA]</scope>
    <source>
        <strain evidence="1 2">CIRM-BRFM 2984</strain>
    </source>
</reference>
<feature type="non-terminal residue" evidence="1">
    <location>
        <position position="234"/>
    </location>
</feature>
<comment type="caution">
    <text evidence="1">The sequence shown here is derived from an EMBL/GenBank/DDBJ whole genome shotgun (WGS) entry which is preliminary data.</text>
</comment>